<name>A0A4C1UBF8_EUMVA</name>
<dbReference type="Proteomes" id="UP000299102">
    <property type="component" value="Unassembled WGS sequence"/>
</dbReference>
<evidence type="ECO:0000313" key="2">
    <source>
        <dbReference type="Proteomes" id="UP000299102"/>
    </source>
</evidence>
<keyword evidence="2" id="KW-1185">Reference proteome</keyword>
<dbReference type="EMBL" id="BGZK01000150">
    <property type="protein sequence ID" value="GBP23470.1"/>
    <property type="molecule type" value="Genomic_DNA"/>
</dbReference>
<dbReference type="AlphaFoldDB" id="A0A4C1UBF8"/>
<comment type="caution">
    <text evidence="1">The sequence shown here is derived from an EMBL/GenBank/DDBJ whole genome shotgun (WGS) entry which is preliminary data.</text>
</comment>
<accession>A0A4C1UBF8</accession>
<evidence type="ECO:0000313" key="1">
    <source>
        <dbReference type="EMBL" id="GBP23470.1"/>
    </source>
</evidence>
<organism evidence="1 2">
    <name type="scientific">Eumeta variegata</name>
    <name type="common">Bagworm moth</name>
    <name type="synonym">Eumeta japonica</name>
    <dbReference type="NCBI Taxonomy" id="151549"/>
    <lineage>
        <taxon>Eukaryota</taxon>
        <taxon>Metazoa</taxon>
        <taxon>Ecdysozoa</taxon>
        <taxon>Arthropoda</taxon>
        <taxon>Hexapoda</taxon>
        <taxon>Insecta</taxon>
        <taxon>Pterygota</taxon>
        <taxon>Neoptera</taxon>
        <taxon>Endopterygota</taxon>
        <taxon>Lepidoptera</taxon>
        <taxon>Glossata</taxon>
        <taxon>Ditrysia</taxon>
        <taxon>Tineoidea</taxon>
        <taxon>Psychidae</taxon>
        <taxon>Oiketicinae</taxon>
        <taxon>Eumeta</taxon>
    </lineage>
</organism>
<gene>
    <name evidence="1" type="ORF">EVAR_22330_1</name>
</gene>
<protein>
    <submittedName>
        <fullName evidence="1">Uncharacterized protein</fullName>
    </submittedName>
</protein>
<reference evidence="1 2" key="1">
    <citation type="journal article" date="2019" name="Commun. Biol.">
        <title>The bagworm genome reveals a unique fibroin gene that provides high tensile strength.</title>
        <authorList>
            <person name="Kono N."/>
            <person name="Nakamura H."/>
            <person name="Ohtoshi R."/>
            <person name="Tomita M."/>
            <person name="Numata K."/>
            <person name="Arakawa K."/>
        </authorList>
    </citation>
    <scope>NUCLEOTIDE SEQUENCE [LARGE SCALE GENOMIC DNA]</scope>
</reference>
<sequence>MGVPNFLNLHPHSSQATDESWYTDLLAVYIDFSSLWCVVTGPLSRAHLAVRHGCRDTFYQLKHLCVCRSISRNCFLLFDLLLIFEKTFIVDESGQMKETYSKNSVFGGSSEEGCAGNTHTDEVGGLL</sequence>
<proteinExistence type="predicted"/>